<evidence type="ECO:0000313" key="2">
    <source>
        <dbReference type="Proteomes" id="UP000499080"/>
    </source>
</evidence>
<dbReference type="AlphaFoldDB" id="A0A4Y2C1P4"/>
<sequence length="99" mass="11394">MSFDFNRKQETVDKKEENVILMEESEDEDFGSFQQEMEAAETEEVMLDFSTNLFVLIDNVGGAKMKAQYSYVCGIQEVYGGEYDWTGLRTTNMAKSKFV</sequence>
<accession>A0A4Y2C1P4</accession>
<dbReference type="EMBL" id="BGPR01000131">
    <property type="protein sequence ID" value="GBL97665.1"/>
    <property type="molecule type" value="Genomic_DNA"/>
</dbReference>
<reference evidence="1 2" key="1">
    <citation type="journal article" date="2019" name="Sci. Rep.">
        <title>Orb-weaving spider Araneus ventricosus genome elucidates the spidroin gene catalogue.</title>
        <authorList>
            <person name="Kono N."/>
            <person name="Nakamura H."/>
            <person name="Ohtoshi R."/>
            <person name="Moran D.A.P."/>
            <person name="Shinohara A."/>
            <person name="Yoshida Y."/>
            <person name="Fujiwara M."/>
            <person name="Mori M."/>
            <person name="Tomita M."/>
            <person name="Arakawa K."/>
        </authorList>
    </citation>
    <scope>NUCLEOTIDE SEQUENCE [LARGE SCALE GENOMIC DNA]</scope>
</reference>
<dbReference type="Proteomes" id="UP000499080">
    <property type="component" value="Unassembled WGS sequence"/>
</dbReference>
<protein>
    <submittedName>
        <fullName evidence="1">Uncharacterized protein</fullName>
    </submittedName>
</protein>
<keyword evidence="2" id="KW-1185">Reference proteome</keyword>
<gene>
    <name evidence="1" type="ORF">AVEN_49165_1</name>
</gene>
<evidence type="ECO:0000313" key="1">
    <source>
        <dbReference type="EMBL" id="GBL97665.1"/>
    </source>
</evidence>
<comment type="caution">
    <text evidence="1">The sequence shown here is derived from an EMBL/GenBank/DDBJ whole genome shotgun (WGS) entry which is preliminary data.</text>
</comment>
<organism evidence="1 2">
    <name type="scientific">Araneus ventricosus</name>
    <name type="common">Orbweaver spider</name>
    <name type="synonym">Epeira ventricosa</name>
    <dbReference type="NCBI Taxonomy" id="182803"/>
    <lineage>
        <taxon>Eukaryota</taxon>
        <taxon>Metazoa</taxon>
        <taxon>Ecdysozoa</taxon>
        <taxon>Arthropoda</taxon>
        <taxon>Chelicerata</taxon>
        <taxon>Arachnida</taxon>
        <taxon>Araneae</taxon>
        <taxon>Araneomorphae</taxon>
        <taxon>Entelegynae</taxon>
        <taxon>Araneoidea</taxon>
        <taxon>Araneidae</taxon>
        <taxon>Araneus</taxon>
    </lineage>
</organism>
<proteinExistence type="predicted"/>
<name>A0A4Y2C1P4_ARAVE</name>